<name>A0A1G2KXJ4_9BACT</name>
<keyword evidence="1" id="KW-1133">Transmembrane helix</keyword>
<dbReference type="AlphaFoldDB" id="A0A1G2KXJ4"/>
<reference evidence="2 3" key="1">
    <citation type="journal article" date="2016" name="Nat. Commun.">
        <title>Thousands of microbial genomes shed light on interconnected biogeochemical processes in an aquifer system.</title>
        <authorList>
            <person name="Anantharaman K."/>
            <person name="Brown C.T."/>
            <person name="Hug L.A."/>
            <person name="Sharon I."/>
            <person name="Castelle C.J."/>
            <person name="Probst A.J."/>
            <person name="Thomas B.C."/>
            <person name="Singh A."/>
            <person name="Wilkins M.J."/>
            <person name="Karaoz U."/>
            <person name="Brodie E.L."/>
            <person name="Williams K.H."/>
            <person name="Hubbard S.S."/>
            <person name="Banfield J.F."/>
        </authorList>
    </citation>
    <scope>NUCLEOTIDE SEQUENCE [LARGE SCALE GENOMIC DNA]</scope>
</reference>
<comment type="caution">
    <text evidence="2">The sequence shown here is derived from an EMBL/GenBank/DDBJ whole genome shotgun (WGS) entry which is preliminary data.</text>
</comment>
<proteinExistence type="predicted"/>
<evidence type="ECO:0000313" key="2">
    <source>
        <dbReference type="EMBL" id="OHA04138.1"/>
    </source>
</evidence>
<feature type="transmembrane region" description="Helical" evidence="1">
    <location>
        <begin position="78"/>
        <end position="99"/>
    </location>
</feature>
<sequence length="173" mass="19877">MVASFAWYFGQAHEGRIAVSGFAIFLYLVLMLSMLLYTVTANQAFRVGAYIAVFWESRDSDRRLAWHRLNRRGPSGSFRIPNVASIVYFTAGVTVSALLGQSILARTARQFEPLVTVAMVGFVQIFLSLNISRYLREQRNYFEREWRRISESPALQSQIHDDYETIPSRIMLP</sequence>
<gene>
    <name evidence="2" type="ORF">A3J58_01500</name>
</gene>
<feature type="transmembrane region" description="Helical" evidence="1">
    <location>
        <begin position="111"/>
        <end position="131"/>
    </location>
</feature>
<feature type="transmembrane region" description="Helical" evidence="1">
    <location>
        <begin position="17"/>
        <end position="37"/>
    </location>
</feature>
<accession>A0A1G2KXJ4</accession>
<organism evidence="2 3">
    <name type="scientific">Candidatus Sungbacteria bacterium RIFCSPHIGHO2_02_FULL_52_23</name>
    <dbReference type="NCBI Taxonomy" id="1802274"/>
    <lineage>
        <taxon>Bacteria</taxon>
        <taxon>Candidatus Sungiibacteriota</taxon>
    </lineage>
</organism>
<protein>
    <submittedName>
        <fullName evidence="2">Uncharacterized protein</fullName>
    </submittedName>
</protein>
<keyword evidence="1" id="KW-0472">Membrane</keyword>
<evidence type="ECO:0000313" key="3">
    <source>
        <dbReference type="Proteomes" id="UP000178510"/>
    </source>
</evidence>
<dbReference type="EMBL" id="MHQM01000012">
    <property type="protein sequence ID" value="OHA04138.1"/>
    <property type="molecule type" value="Genomic_DNA"/>
</dbReference>
<keyword evidence="1" id="KW-0812">Transmembrane</keyword>
<evidence type="ECO:0000256" key="1">
    <source>
        <dbReference type="SAM" id="Phobius"/>
    </source>
</evidence>
<dbReference type="Proteomes" id="UP000178510">
    <property type="component" value="Unassembled WGS sequence"/>
</dbReference>